<evidence type="ECO:0000259" key="2">
    <source>
        <dbReference type="PROSITE" id="PS50103"/>
    </source>
</evidence>
<evidence type="ECO:0000256" key="1">
    <source>
        <dbReference type="PROSITE-ProRule" id="PRU00723"/>
    </source>
</evidence>
<dbReference type="InterPro" id="IPR000571">
    <property type="entry name" value="Znf_CCCH"/>
</dbReference>
<name>A0AA36I3N7_9DINO</name>
<dbReference type="PROSITE" id="PS50103">
    <property type="entry name" value="ZF_C3H1"/>
    <property type="match status" value="1"/>
</dbReference>
<keyword evidence="4" id="KW-1185">Reference proteome</keyword>
<keyword evidence="1" id="KW-0863">Zinc-finger</keyword>
<feature type="domain" description="C3H1-type" evidence="2">
    <location>
        <begin position="91"/>
        <end position="119"/>
    </location>
</feature>
<protein>
    <recommendedName>
        <fullName evidence="2">C3H1-type domain-containing protein</fullName>
    </recommendedName>
</protein>
<keyword evidence="1" id="KW-0479">Metal-binding</keyword>
<organism evidence="3 4">
    <name type="scientific">Effrenium voratum</name>
    <dbReference type="NCBI Taxonomy" id="2562239"/>
    <lineage>
        <taxon>Eukaryota</taxon>
        <taxon>Sar</taxon>
        <taxon>Alveolata</taxon>
        <taxon>Dinophyceae</taxon>
        <taxon>Suessiales</taxon>
        <taxon>Symbiodiniaceae</taxon>
        <taxon>Effrenium</taxon>
    </lineage>
</organism>
<reference evidence="3" key="1">
    <citation type="submission" date="2023-08" db="EMBL/GenBank/DDBJ databases">
        <authorList>
            <person name="Chen Y."/>
            <person name="Shah S."/>
            <person name="Dougan E. K."/>
            <person name="Thang M."/>
            <person name="Chan C."/>
        </authorList>
    </citation>
    <scope>NUCLEOTIDE SEQUENCE</scope>
</reference>
<comment type="caution">
    <text evidence="3">The sequence shown here is derived from an EMBL/GenBank/DDBJ whole genome shotgun (WGS) entry which is preliminary data.</text>
</comment>
<keyword evidence="1" id="KW-0862">Zinc</keyword>
<dbReference type="EMBL" id="CAUJNA010000713">
    <property type="protein sequence ID" value="CAJ1380466.1"/>
    <property type="molecule type" value="Genomic_DNA"/>
</dbReference>
<dbReference type="AlphaFoldDB" id="A0AA36I3N7"/>
<proteinExistence type="predicted"/>
<dbReference type="Proteomes" id="UP001178507">
    <property type="component" value="Unassembled WGS sequence"/>
</dbReference>
<evidence type="ECO:0000313" key="3">
    <source>
        <dbReference type="EMBL" id="CAJ1380466.1"/>
    </source>
</evidence>
<sequence length="220" mass="23985">MRAVFDPDLLKRDLEAKLQRLIEEERQAQSRERDGHPYHALSFQIPCQAGEVLPSELVPVHQRCSAGTPSFDPLAALMEPPPSLGTRGHPNRCKPACRFFRRRGGCRDGVNCKFCHECVVSEPEPSYIGMAACKHGSAFTAPSGPVPPGAMKRPAALEEYPSEGSKGHPLTCAPACKYNSKSKGCKDGANCDHCHLCRWRRHASGSSGGGYTLDTHTTFV</sequence>
<accession>A0AA36I3N7</accession>
<evidence type="ECO:0000313" key="4">
    <source>
        <dbReference type="Proteomes" id="UP001178507"/>
    </source>
</evidence>
<gene>
    <name evidence="3" type="ORF">EVOR1521_LOCUS8398</name>
</gene>
<dbReference type="GO" id="GO:0008270">
    <property type="term" value="F:zinc ion binding"/>
    <property type="evidence" value="ECO:0007669"/>
    <property type="project" value="UniProtKB-KW"/>
</dbReference>
<feature type="zinc finger region" description="C3H1-type" evidence="1">
    <location>
        <begin position="91"/>
        <end position="119"/>
    </location>
</feature>